<dbReference type="GO" id="GO:0030313">
    <property type="term" value="C:cell envelope"/>
    <property type="evidence" value="ECO:0007669"/>
    <property type="project" value="UniProtKB-SubCell"/>
</dbReference>
<organism evidence="6">
    <name type="scientific">Rheinheimera sp. BAL341</name>
    <dbReference type="NCBI Taxonomy" id="1708203"/>
    <lineage>
        <taxon>Bacteria</taxon>
        <taxon>Pseudomonadati</taxon>
        <taxon>Pseudomonadota</taxon>
        <taxon>Gammaproteobacteria</taxon>
        <taxon>Chromatiales</taxon>
        <taxon>Chromatiaceae</taxon>
        <taxon>Rheinheimera</taxon>
    </lineage>
</organism>
<keyword evidence="3" id="KW-0676">Redox-active center</keyword>
<proteinExistence type="predicted"/>
<keyword evidence="2" id="KW-0201">Cytochrome c-type biogenesis</keyword>
<dbReference type="PANTHER" id="PTHR42852:SF18">
    <property type="entry name" value="CHROMOSOME UNDETERMINED SCAFFOLD_47, WHOLE GENOME SHOTGUN SEQUENCE"/>
    <property type="match status" value="1"/>
</dbReference>
<name>A0A486XLD4_9GAMM</name>
<dbReference type="PANTHER" id="PTHR42852">
    <property type="entry name" value="THIOL:DISULFIDE INTERCHANGE PROTEIN DSBE"/>
    <property type="match status" value="1"/>
</dbReference>
<keyword evidence="4" id="KW-0732">Signal</keyword>
<dbReference type="CDD" id="cd02966">
    <property type="entry name" value="TlpA_like_family"/>
    <property type="match status" value="1"/>
</dbReference>
<evidence type="ECO:0000313" key="6">
    <source>
        <dbReference type="EMBL" id="VHO02207.1"/>
    </source>
</evidence>
<dbReference type="InterPro" id="IPR013740">
    <property type="entry name" value="Redoxin"/>
</dbReference>
<dbReference type="EMBL" id="CAAJGR010000059">
    <property type="protein sequence ID" value="VHO02207.1"/>
    <property type="molecule type" value="Genomic_DNA"/>
</dbReference>
<evidence type="ECO:0000256" key="2">
    <source>
        <dbReference type="ARBA" id="ARBA00022748"/>
    </source>
</evidence>
<accession>A0A486XLD4</accession>
<dbReference type="PROSITE" id="PS00194">
    <property type="entry name" value="THIOREDOXIN_1"/>
    <property type="match status" value="1"/>
</dbReference>
<evidence type="ECO:0000256" key="4">
    <source>
        <dbReference type="SAM" id="SignalP"/>
    </source>
</evidence>
<feature type="chain" id="PRO_5019776082" evidence="4">
    <location>
        <begin position="22"/>
        <end position="156"/>
    </location>
</feature>
<feature type="domain" description="Thioredoxin" evidence="5">
    <location>
        <begin position="13"/>
        <end position="154"/>
    </location>
</feature>
<dbReference type="GO" id="GO:0015036">
    <property type="term" value="F:disulfide oxidoreductase activity"/>
    <property type="evidence" value="ECO:0007669"/>
    <property type="project" value="UniProtKB-ARBA"/>
</dbReference>
<evidence type="ECO:0000256" key="3">
    <source>
        <dbReference type="ARBA" id="ARBA00023284"/>
    </source>
</evidence>
<dbReference type="Gene3D" id="3.40.30.10">
    <property type="entry name" value="Glutaredoxin"/>
    <property type="match status" value="1"/>
</dbReference>
<feature type="signal peptide" evidence="4">
    <location>
        <begin position="1"/>
        <end position="21"/>
    </location>
</feature>
<protein>
    <submittedName>
        <fullName evidence="6">Thioredoxin family protein</fullName>
    </submittedName>
</protein>
<evidence type="ECO:0000259" key="5">
    <source>
        <dbReference type="PROSITE" id="PS51352"/>
    </source>
</evidence>
<dbReference type="Pfam" id="PF08534">
    <property type="entry name" value="Redoxin"/>
    <property type="match status" value="1"/>
</dbReference>
<dbReference type="AlphaFoldDB" id="A0A486XLD4"/>
<comment type="subcellular location">
    <subcellularLocation>
        <location evidence="1">Cell envelope</location>
    </subcellularLocation>
</comment>
<dbReference type="SUPFAM" id="SSF52833">
    <property type="entry name" value="Thioredoxin-like"/>
    <property type="match status" value="1"/>
</dbReference>
<gene>
    <name evidence="6" type="ORF">BAL341_617</name>
</gene>
<dbReference type="PROSITE" id="PS51352">
    <property type="entry name" value="THIOREDOXIN_2"/>
    <property type="match status" value="1"/>
</dbReference>
<dbReference type="InterPro" id="IPR017937">
    <property type="entry name" value="Thioredoxin_CS"/>
</dbReference>
<dbReference type="GO" id="GO:0017004">
    <property type="term" value="P:cytochrome complex assembly"/>
    <property type="evidence" value="ECO:0007669"/>
    <property type="project" value="UniProtKB-KW"/>
</dbReference>
<reference evidence="6" key="1">
    <citation type="submission" date="2019-04" db="EMBL/GenBank/DDBJ databases">
        <authorList>
            <person name="Brambilla D."/>
        </authorList>
    </citation>
    <scope>NUCLEOTIDE SEQUENCE</scope>
    <source>
        <strain evidence="6">BAL1</strain>
    </source>
</reference>
<dbReference type="InterPro" id="IPR050553">
    <property type="entry name" value="Thioredoxin_ResA/DsbE_sf"/>
</dbReference>
<dbReference type="InterPro" id="IPR036249">
    <property type="entry name" value="Thioredoxin-like_sf"/>
</dbReference>
<evidence type="ECO:0000256" key="1">
    <source>
        <dbReference type="ARBA" id="ARBA00004196"/>
    </source>
</evidence>
<dbReference type="InterPro" id="IPR013766">
    <property type="entry name" value="Thioredoxin_domain"/>
</dbReference>
<sequence length="156" mass="17360">MRLGVLITLLCGCLLATGVQAIELTDLEGSPVSSMQQLEGKVVLVDFWASWCAPCRKSFPWLNAIQQRHGAEGLVVVAVNEDTERSDAIQFLQQVPADFSILYDNAGALAEQYQLMGMPSSFLLDKKGQIRYRHVGFKQADIADYEIKIRQLLAEE</sequence>